<dbReference type="GO" id="GO:0008270">
    <property type="term" value="F:zinc ion binding"/>
    <property type="evidence" value="ECO:0007669"/>
    <property type="project" value="UniProtKB-KW"/>
</dbReference>
<dbReference type="InterPro" id="IPR013087">
    <property type="entry name" value="Znf_C2H2_type"/>
</dbReference>
<dbReference type="PROSITE" id="PS00028">
    <property type="entry name" value="ZINC_FINGER_C2H2_1"/>
    <property type="match status" value="4"/>
</dbReference>
<dbReference type="PANTHER" id="PTHR24399">
    <property type="entry name" value="ZINC FINGER AND BTB DOMAIN-CONTAINING"/>
    <property type="match status" value="1"/>
</dbReference>
<evidence type="ECO:0000256" key="9">
    <source>
        <dbReference type="PROSITE-ProRule" id="PRU00042"/>
    </source>
</evidence>
<feature type="domain" description="C2H2-type" evidence="12">
    <location>
        <begin position="145"/>
        <end position="172"/>
    </location>
</feature>
<keyword evidence="7" id="KW-0804">Transcription</keyword>
<dbReference type="Pfam" id="PF00096">
    <property type="entry name" value="zf-C2H2"/>
    <property type="match status" value="4"/>
</dbReference>
<feature type="domain" description="C2H2-type" evidence="12">
    <location>
        <begin position="229"/>
        <end position="257"/>
    </location>
</feature>
<evidence type="ECO:0000259" key="12">
    <source>
        <dbReference type="PROSITE" id="PS50157"/>
    </source>
</evidence>
<evidence type="ECO:0000256" key="6">
    <source>
        <dbReference type="ARBA" id="ARBA00023015"/>
    </source>
</evidence>
<dbReference type="GO" id="GO:0000978">
    <property type="term" value="F:RNA polymerase II cis-regulatory region sequence-specific DNA binding"/>
    <property type="evidence" value="ECO:0007669"/>
    <property type="project" value="TreeGrafter"/>
</dbReference>
<feature type="domain" description="C2H2-type" evidence="12">
    <location>
        <begin position="201"/>
        <end position="228"/>
    </location>
</feature>
<dbReference type="GO" id="GO:0045893">
    <property type="term" value="P:positive regulation of DNA-templated transcription"/>
    <property type="evidence" value="ECO:0007669"/>
    <property type="project" value="UniProtKB-ARBA"/>
</dbReference>
<feature type="region of interest" description="Disordered" evidence="10">
    <location>
        <begin position="83"/>
        <end position="132"/>
    </location>
</feature>
<dbReference type="FunFam" id="3.30.160.60:FF:000912">
    <property type="entry name" value="Zinc finger protein 660"/>
    <property type="match status" value="1"/>
</dbReference>
<evidence type="ECO:0000313" key="14">
    <source>
        <dbReference type="WBParaSite" id="EN70_9748"/>
    </source>
</evidence>
<keyword evidence="3" id="KW-0677">Repeat</keyword>
<evidence type="ECO:0000256" key="8">
    <source>
        <dbReference type="ARBA" id="ARBA00023242"/>
    </source>
</evidence>
<dbReference type="GO" id="GO:0002682">
    <property type="term" value="P:regulation of immune system process"/>
    <property type="evidence" value="ECO:0007669"/>
    <property type="project" value="TreeGrafter"/>
</dbReference>
<dbReference type="PANTHER" id="PTHR24399:SF54">
    <property type="entry name" value="GASTRULA ZINC FINGER PROTEIN XLCGF26.1-LIKE-RELATED"/>
    <property type="match status" value="1"/>
</dbReference>
<proteinExistence type="predicted"/>
<feature type="chain" id="PRO_5009310538" evidence="11">
    <location>
        <begin position="17"/>
        <end position="284"/>
    </location>
</feature>
<keyword evidence="13" id="KW-1185">Reference proteome</keyword>
<name>A0A1I7W503_LOALO</name>
<feature type="domain" description="C2H2-type" evidence="12">
    <location>
        <begin position="258"/>
        <end position="284"/>
    </location>
</feature>
<dbReference type="SMART" id="SM00355">
    <property type="entry name" value="ZnF_C2H2"/>
    <property type="match status" value="5"/>
</dbReference>
<keyword evidence="4 9" id="KW-0863">Zinc-finger</keyword>
<evidence type="ECO:0000256" key="7">
    <source>
        <dbReference type="ARBA" id="ARBA00023163"/>
    </source>
</evidence>
<dbReference type="STRING" id="7209.A0A1I7W503"/>
<evidence type="ECO:0000256" key="3">
    <source>
        <dbReference type="ARBA" id="ARBA00022737"/>
    </source>
</evidence>
<evidence type="ECO:0000256" key="2">
    <source>
        <dbReference type="ARBA" id="ARBA00022723"/>
    </source>
</evidence>
<dbReference type="Proteomes" id="UP000095285">
    <property type="component" value="Unassembled WGS sequence"/>
</dbReference>
<evidence type="ECO:0000256" key="1">
    <source>
        <dbReference type="ARBA" id="ARBA00004123"/>
    </source>
</evidence>
<evidence type="ECO:0000256" key="11">
    <source>
        <dbReference type="SAM" id="SignalP"/>
    </source>
</evidence>
<feature type="compositionally biased region" description="Polar residues" evidence="10">
    <location>
        <begin position="90"/>
        <end position="102"/>
    </location>
</feature>
<dbReference type="InterPro" id="IPR036236">
    <property type="entry name" value="Znf_C2H2_sf"/>
</dbReference>
<keyword evidence="11" id="KW-0732">Signal</keyword>
<evidence type="ECO:0000256" key="5">
    <source>
        <dbReference type="ARBA" id="ARBA00022833"/>
    </source>
</evidence>
<keyword evidence="5" id="KW-0862">Zinc</keyword>
<dbReference type="Gene3D" id="3.30.160.60">
    <property type="entry name" value="Classic Zinc Finger"/>
    <property type="match status" value="5"/>
</dbReference>
<dbReference type="FunFam" id="3.30.160.60:FF:001732">
    <property type="entry name" value="Zgc:162936"/>
    <property type="match status" value="1"/>
</dbReference>
<accession>A0A1I7W503</accession>
<dbReference type="GO" id="GO:0005694">
    <property type="term" value="C:chromosome"/>
    <property type="evidence" value="ECO:0007669"/>
    <property type="project" value="UniProtKB-ARBA"/>
</dbReference>
<evidence type="ECO:0000256" key="4">
    <source>
        <dbReference type="ARBA" id="ARBA00022771"/>
    </source>
</evidence>
<dbReference type="GO" id="GO:0005654">
    <property type="term" value="C:nucleoplasm"/>
    <property type="evidence" value="ECO:0007669"/>
    <property type="project" value="TreeGrafter"/>
</dbReference>
<dbReference type="AlphaFoldDB" id="A0A1I7W503"/>
<evidence type="ECO:0000256" key="10">
    <source>
        <dbReference type="SAM" id="MobiDB-lite"/>
    </source>
</evidence>
<evidence type="ECO:0000313" key="13">
    <source>
        <dbReference type="Proteomes" id="UP000095285"/>
    </source>
</evidence>
<dbReference type="GO" id="GO:0001817">
    <property type="term" value="P:regulation of cytokine production"/>
    <property type="evidence" value="ECO:0007669"/>
    <property type="project" value="TreeGrafter"/>
</dbReference>
<keyword evidence="8" id="KW-0539">Nucleus</keyword>
<sequence length="284" mass="32779">MHFIYIIFVLFQLSDTQTIEPQKEPLDLSMSGMYERRIGPSALSAPYVREEQIEFNEIDQNDASSLNAPIQEEICRRKSGVRGIKMNRPTGDNQNEQSNIQTIERKQSKGKKGNIKRKHPERSTHIGKSGSNAKHVWVHTGEKPFSCPEYMTNFTEKGSLLEHMMIHTGEKPYNCSKCGMNFTQKGNLHKHMRIHTGEKPYSCSNCGMNFTQKVSLLKHMMIHTGEKPYNCSRCGMNFTQKGNLDKHIRRIHSGEKPYSCSECGMNFADSWSRLRHWRTHINEK</sequence>
<dbReference type="WBParaSite" id="EN70_9748">
    <property type="protein sequence ID" value="EN70_9748"/>
    <property type="gene ID" value="EN70_9748"/>
</dbReference>
<organism evidence="13 14">
    <name type="scientific">Loa loa</name>
    <name type="common">Eye worm</name>
    <name type="synonym">Filaria loa</name>
    <dbReference type="NCBI Taxonomy" id="7209"/>
    <lineage>
        <taxon>Eukaryota</taxon>
        <taxon>Metazoa</taxon>
        <taxon>Ecdysozoa</taxon>
        <taxon>Nematoda</taxon>
        <taxon>Chromadorea</taxon>
        <taxon>Rhabditida</taxon>
        <taxon>Spirurina</taxon>
        <taxon>Spiruromorpha</taxon>
        <taxon>Filarioidea</taxon>
        <taxon>Onchocercidae</taxon>
        <taxon>Loa</taxon>
    </lineage>
</organism>
<dbReference type="FunFam" id="3.30.160.60:FF:000038">
    <property type="entry name" value="Zinc finger protein 624"/>
    <property type="match status" value="1"/>
</dbReference>
<reference evidence="13" key="1">
    <citation type="submission" date="2012-04" db="EMBL/GenBank/DDBJ databases">
        <title>The Genome Sequence of Loa loa.</title>
        <authorList>
            <consortium name="The Broad Institute Genome Sequencing Platform"/>
            <consortium name="Broad Institute Genome Sequencing Center for Infectious Disease"/>
            <person name="Nutman T.B."/>
            <person name="Fink D.L."/>
            <person name="Russ C."/>
            <person name="Young S."/>
            <person name="Zeng Q."/>
            <person name="Gargeya S."/>
            <person name="Alvarado L."/>
            <person name="Berlin A."/>
            <person name="Chapman S.B."/>
            <person name="Chen Z."/>
            <person name="Freedman E."/>
            <person name="Gellesch M."/>
            <person name="Goldberg J."/>
            <person name="Griggs A."/>
            <person name="Gujja S."/>
            <person name="Heilman E.R."/>
            <person name="Heiman D."/>
            <person name="Howarth C."/>
            <person name="Mehta T."/>
            <person name="Neiman D."/>
            <person name="Pearson M."/>
            <person name="Roberts A."/>
            <person name="Saif S."/>
            <person name="Shea T."/>
            <person name="Shenoy N."/>
            <person name="Sisk P."/>
            <person name="Stolte C."/>
            <person name="Sykes S."/>
            <person name="White J."/>
            <person name="Yandava C."/>
            <person name="Haas B."/>
            <person name="Henn M.R."/>
            <person name="Nusbaum C."/>
            <person name="Birren B."/>
        </authorList>
    </citation>
    <scope>NUCLEOTIDE SEQUENCE [LARGE SCALE GENOMIC DNA]</scope>
</reference>
<dbReference type="FunFam" id="3.30.160.60:FF:000358">
    <property type="entry name" value="zinc finger protein 24"/>
    <property type="match status" value="1"/>
</dbReference>
<dbReference type="PROSITE" id="PS50157">
    <property type="entry name" value="ZINC_FINGER_C2H2_2"/>
    <property type="match status" value="5"/>
</dbReference>
<dbReference type="GO" id="GO:0001227">
    <property type="term" value="F:DNA-binding transcription repressor activity, RNA polymerase II-specific"/>
    <property type="evidence" value="ECO:0007669"/>
    <property type="project" value="TreeGrafter"/>
</dbReference>
<dbReference type="FunFam" id="3.30.160.60:FF:002343">
    <property type="entry name" value="Zinc finger protein 33A"/>
    <property type="match status" value="1"/>
</dbReference>
<comment type="subcellular location">
    <subcellularLocation>
        <location evidence="1">Nucleus</location>
    </subcellularLocation>
</comment>
<feature type="domain" description="C2H2-type" evidence="12">
    <location>
        <begin position="173"/>
        <end position="200"/>
    </location>
</feature>
<dbReference type="SUPFAM" id="SSF57667">
    <property type="entry name" value="beta-beta-alpha zinc fingers"/>
    <property type="match status" value="2"/>
</dbReference>
<feature type="compositionally biased region" description="Basic residues" evidence="10">
    <location>
        <begin position="108"/>
        <end position="120"/>
    </location>
</feature>
<reference evidence="14" key="2">
    <citation type="submission" date="2016-11" db="UniProtKB">
        <authorList>
            <consortium name="WormBaseParasite"/>
        </authorList>
    </citation>
    <scope>IDENTIFICATION</scope>
</reference>
<feature type="signal peptide" evidence="11">
    <location>
        <begin position="1"/>
        <end position="16"/>
    </location>
</feature>
<keyword evidence="2" id="KW-0479">Metal-binding</keyword>
<keyword evidence="6" id="KW-0805">Transcription regulation</keyword>
<protein>
    <submittedName>
        <fullName evidence="14">Zinc finger protein</fullName>
    </submittedName>
</protein>